<dbReference type="Proteomes" id="UP001524547">
    <property type="component" value="Unassembled WGS sequence"/>
</dbReference>
<organism evidence="2 3">
    <name type="scientific">Rhizosaccharibacter radicis</name>
    <dbReference type="NCBI Taxonomy" id="2782605"/>
    <lineage>
        <taxon>Bacteria</taxon>
        <taxon>Pseudomonadati</taxon>
        <taxon>Pseudomonadota</taxon>
        <taxon>Alphaproteobacteria</taxon>
        <taxon>Acetobacterales</taxon>
        <taxon>Acetobacteraceae</taxon>
        <taxon>Rhizosaccharibacter</taxon>
    </lineage>
</organism>
<sequence length="148" mass="16353">MPPALHGIHHLKFPVAELSRSLRFYEASLGARRIESWDHRHADGSVYAFILEVPGLGTHLELRLDPDAAGRQAGFDPVTLAVADRASLSLWTEHLDRAGIAHSPILVALQAWLVVFADPDGRRLRLYTLETHGPELPADEGSPWITGR</sequence>
<dbReference type="InterPro" id="IPR004360">
    <property type="entry name" value="Glyas_Fos-R_dOase_dom"/>
</dbReference>
<evidence type="ECO:0000313" key="3">
    <source>
        <dbReference type="Proteomes" id="UP001524547"/>
    </source>
</evidence>
<feature type="domain" description="VOC" evidence="1">
    <location>
        <begin position="7"/>
        <end position="129"/>
    </location>
</feature>
<evidence type="ECO:0000313" key="2">
    <source>
        <dbReference type="EMBL" id="MCQ8239706.1"/>
    </source>
</evidence>
<dbReference type="RefSeq" id="WP_422918457.1">
    <property type="nucleotide sequence ID" value="NZ_JAMZEJ010000002.1"/>
</dbReference>
<gene>
    <name evidence="2" type="ORF">NFI88_02480</name>
</gene>
<keyword evidence="3" id="KW-1185">Reference proteome</keyword>
<dbReference type="InterPro" id="IPR029068">
    <property type="entry name" value="Glyas_Bleomycin-R_OHBP_Dase"/>
</dbReference>
<evidence type="ECO:0000259" key="1">
    <source>
        <dbReference type="PROSITE" id="PS51819"/>
    </source>
</evidence>
<protein>
    <submittedName>
        <fullName evidence="2">VOC family protein</fullName>
    </submittedName>
</protein>
<comment type="caution">
    <text evidence="2">The sequence shown here is derived from an EMBL/GenBank/DDBJ whole genome shotgun (WGS) entry which is preliminary data.</text>
</comment>
<name>A0ABT1VTN7_9PROT</name>
<proteinExistence type="predicted"/>
<dbReference type="PROSITE" id="PS51819">
    <property type="entry name" value="VOC"/>
    <property type="match status" value="1"/>
</dbReference>
<dbReference type="SUPFAM" id="SSF54593">
    <property type="entry name" value="Glyoxalase/Bleomycin resistance protein/Dihydroxybiphenyl dioxygenase"/>
    <property type="match status" value="1"/>
</dbReference>
<reference evidence="2 3" key="1">
    <citation type="submission" date="2022-06" db="EMBL/GenBank/DDBJ databases">
        <title>Rhizosaccharibacter gen. nov. sp. nov. KSS12, endophytic bacteria isolated from sugarcane.</title>
        <authorList>
            <person name="Pitiwittayakul N."/>
        </authorList>
    </citation>
    <scope>NUCLEOTIDE SEQUENCE [LARGE SCALE GENOMIC DNA]</scope>
    <source>
        <strain evidence="2 3">KSS12</strain>
    </source>
</reference>
<dbReference type="Pfam" id="PF00903">
    <property type="entry name" value="Glyoxalase"/>
    <property type="match status" value="1"/>
</dbReference>
<accession>A0ABT1VTN7</accession>
<dbReference type="InterPro" id="IPR037523">
    <property type="entry name" value="VOC_core"/>
</dbReference>
<dbReference type="EMBL" id="JAMZEJ010000002">
    <property type="protein sequence ID" value="MCQ8239706.1"/>
    <property type="molecule type" value="Genomic_DNA"/>
</dbReference>
<dbReference type="Gene3D" id="3.10.180.10">
    <property type="entry name" value="2,3-Dihydroxybiphenyl 1,2-Dioxygenase, domain 1"/>
    <property type="match status" value="1"/>
</dbReference>